<sequence>MSTTTVTATATATATATETQPQGTVQGTVQGKLRYLAPGHAPKPSEHHGHFPDVAEFGDERMMTLLSLRPLPLVHELPLWHHHAQLHTHGFTAVRHSTTLSQQQHGYNSFKDPQKLRQYLVPETVDMLKQVTGCKTVVSDILLLRNCVPTAVDSIAHADQATTPSAEMDFELPRLVGFDSVHGGAAPANKIHLDYSTKGARIYIRNFHPKVTEAAAGVIRHEDALTEAGASLKETYGASGGPRWALYSVWRPLKTVRRDPLAAIDFTTVDDDDYVSFAVPAATQGGPDMGKPYAGEAFSATHSKRHQWYWIDSQTPEEVLILRFFDSTAEGQSRTAGGVLHSSVELPGTADQPARESIELRCLCVW</sequence>
<dbReference type="PANTHER" id="PTHR34598">
    <property type="entry name" value="BLL6449 PROTEIN"/>
    <property type="match status" value="1"/>
</dbReference>
<comment type="similarity">
    <text evidence="1">Belongs to the asaB hydroxylase/desaturase family.</text>
</comment>
<evidence type="ECO:0000256" key="2">
    <source>
        <dbReference type="SAM" id="MobiDB-lite"/>
    </source>
</evidence>
<dbReference type="NCBIfam" id="NF041278">
    <property type="entry name" value="CmcJ_NvfI_EfuI"/>
    <property type="match status" value="1"/>
</dbReference>
<dbReference type="OrthoDB" id="412788at2759"/>
<evidence type="ECO:0000313" key="4">
    <source>
        <dbReference type="Proteomes" id="UP000054481"/>
    </source>
</evidence>
<dbReference type="GO" id="GO:0016491">
    <property type="term" value="F:oxidoreductase activity"/>
    <property type="evidence" value="ECO:0007669"/>
    <property type="project" value="InterPro"/>
</dbReference>
<organism evidence="3 4">
    <name type="scientific">Hirsutella minnesotensis 3608</name>
    <dbReference type="NCBI Taxonomy" id="1043627"/>
    <lineage>
        <taxon>Eukaryota</taxon>
        <taxon>Fungi</taxon>
        <taxon>Dikarya</taxon>
        <taxon>Ascomycota</taxon>
        <taxon>Pezizomycotina</taxon>
        <taxon>Sordariomycetes</taxon>
        <taxon>Hypocreomycetidae</taxon>
        <taxon>Hypocreales</taxon>
        <taxon>Ophiocordycipitaceae</taxon>
        <taxon>Hirsutella</taxon>
    </lineage>
</organism>
<dbReference type="AlphaFoldDB" id="A0A0F7ZRQ4"/>
<gene>
    <name evidence="3" type="ORF">HIM_10599</name>
</gene>
<dbReference type="PANTHER" id="PTHR34598:SF3">
    <property type="entry name" value="OXIDOREDUCTASE AN1597"/>
    <property type="match status" value="1"/>
</dbReference>
<keyword evidence="4" id="KW-1185">Reference proteome</keyword>
<dbReference type="EMBL" id="KQ030656">
    <property type="protein sequence ID" value="KJZ70018.1"/>
    <property type="molecule type" value="Genomic_DNA"/>
</dbReference>
<dbReference type="InterPro" id="IPR044053">
    <property type="entry name" value="AsaB-like"/>
</dbReference>
<reference evidence="3 4" key="1">
    <citation type="journal article" date="2014" name="Genome Biol. Evol.">
        <title>Comparative genomics and transcriptomics analyses reveal divergent lifestyle features of nematode endoparasitic fungus Hirsutella minnesotensis.</title>
        <authorList>
            <person name="Lai Y."/>
            <person name="Liu K."/>
            <person name="Zhang X."/>
            <person name="Zhang X."/>
            <person name="Li K."/>
            <person name="Wang N."/>
            <person name="Shu C."/>
            <person name="Wu Y."/>
            <person name="Wang C."/>
            <person name="Bushley K.E."/>
            <person name="Xiang M."/>
            <person name="Liu X."/>
        </authorList>
    </citation>
    <scope>NUCLEOTIDE SEQUENCE [LARGE SCALE GENOMIC DNA]</scope>
    <source>
        <strain evidence="3 4">3608</strain>
    </source>
</reference>
<proteinExistence type="inferred from homology"/>
<evidence type="ECO:0008006" key="5">
    <source>
        <dbReference type="Google" id="ProtNLM"/>
    </source>
</evidence>
<evidence type="ECO:0000256" key="1">
    <source>
        <dbReference type="ARBA" id="ARBA00023604"/>
    </source>
</evidence>
<accession>A0A0F7ZRQ4</accession>
<protein>
    <recommendedName>
        <fullName evidence="5">GA4 desaturase</fullName>
    </recommendedName>
</protein>
<evidence type="ECO:0000313" key="3">
    <source>
        <dbReference type="EMBL" id="KJZ70018.1"/>
    </source>
</evidence>
<feature type="region of interest" description="Disordered" evidence="2">
    <location>
        <begin position="1"/>
        <end position="23"/>
    </location>
</feature>
<dbReference type="Proteomes" id="UP000054481">
    <property type="component" value="Unassembled WGS sequence"/>
</dbReference>
<name>A0A0F7ZRQ4_9HYPO</name>